<dbReference type="AlphaFoldDB" id="B9XJB9"/>
<keyword evidence="2" id="KW-1185">Reference proteome</keyword>
<accession>B9XJB9</accession>
<gene>
    <name evidence="1" type="ORF">Cflav_PD3039</name>
</gene>
<sequence>MFKPITIAVTGPLGDWKAIVFKLAIVFDAGGFGDPKILFSITNSVVCDDFAQDDVVIGRPNQVFIGMRSGHVT</sequence>
<feature type="non-terminal residue" evidence="1">
    <location>
        <position position="73"/>
    </location>
</feature>
<proteinExistence type="predicted"/>
<evidence type="ECO:0000313" key="1">
    <source>
        <dbReference type="EMBL" id="EEF59980.1"/>
    </source>
</evidence>
<comment type="caution">
    <text evidence="1">The sequence shown here is derived from an EMBL/GenBank/DDBJ whole genome shotgun (WGS) entry which is preliminary data.</text>
</comment>
<protein>
    <submittedName>
        <fullName evidence="1">Uncharacterized protein</fullName>
    </submittedName>
</protein>
<dbReference type="Proteomes" id="UP000003688">
    <property type="component" value="Unassembled WGS sequence"/>
</dbReference>
<name>B9XJB9_PEDPL</name>
<evidence type="ECO:0000313" key="2">
    <source>
        <dbReference type="Proteomes" id="UP000003688"/>
    </source>
</evidence>
<reference evidence="1 2" key="1">
    <citation type="journal article" date="2011" name="J. Bacteriol.">
        <title>Genome sequence of 'Pedosphaera parvula' Ellin514, an aerobic Verrucomicrobial isolate from pasture soil.</title>
        <authorList>
            <person name="Kant R."/>
            <person name="van Passel M.W."/>
            <person name="Sangwan P."/>
            <person name="Palva A."/>
            <person name="Lucas S."/>
            <person name="Copeland A."/>
            <person name="Lapidus A."/>
            <person name="Glavina Del Rio T."/>
            <person name="Dalin E."/>
            <person name="Tice H."/>
            <person name="Bruce D."/>
            <person name="Goodwin L."/>
            <person name="Pitluck S."/>
            <person name="Chertkov O."/>
            <person name="Larimer F.W."/>
            <person name="Land M.L."/>
            <person name="Hauser L."/>
            <person name="Brettin T.S."/>
            <person name="Detter J.C."/>
            <person name="Han S."/>
            <person name="de Vos W.M."/>
            <person name="Janssen P.H."/>
            <person name="Smidt H."/>
        </authorList>
    </citation>
    <scope>NUCLEOTIDE SEQUENCE [LARGE SCALE GENOMIC DNA]</scope>
    <source>
        <strain evidence="1 2">Ellin514</strain>
    </source>
</reference>
<organism evidence="1 2">
    <name type="scientific">Pedosphaera parvula (strain Ellin514)</name>
    <dbReference type="NCBI Taxonomy" id="320771"/>
    <lineage>
        <taxon>Bacteria</taxon>
        <taxon>Pseudomonadati</taxon>
        <taxon>Verrucomicrobiota</taxon>
        <taxon>Pedosphaerae</taxon>
        <taxon>Pedosphaerales</taxon>
        <taxon>Pedosphaeraceae</taxon>
        <taxon>Pedosphaera</taxon>
    </lineage>
</organism>
<dbReference type="EMBL" id="ABOX02000021">
    <property type="protein sequence ID" value="EEF59980.1"/>
    <property type="molecule type" value="Genomic_DNA"/>
</dbReference>